<protein>
    <submittedName>
        <fullName evidence="1">VanZ family protein</fullName>
    </submittedName>
</protein>
<evidence type="ECO:0000313" key="1">
    <source>
        <dbReference type="EMBL" id="WAJ27453.1"/>
    </source>
</evidence>
<reference evidence="1" key="1">
    <citation type="submission" date="2022-11" db="EMBL/GenBank/DDBJ databases">
        <title>beta-Carotene-producing bacterium, Jeongeuplla avenae sp. nov., alleviates the salt stress of Arabidopsis seedlings.</title>
        <authorList>
            <person name="Jiang L."/>
            <person name="Lee J."/>
        </authorList>
    </citation>
    <scope>NUCLEOTIDE SEQUENCE</scope>
    <source>
        <strain evidence="1">DY_R2A_6</strain>
    </source>
</reference>
<sequence length="116" mass="12010">MTSAILGWGGLGFIAFATLSPIGLRPHIASTGLEHVGAFALLALLLGLAYPRRPLRLALFLAGAACALEALQLVLPDRHARWIDLGGKLAGAGLGLFLAVALSRAIGRLLPPRRAG</sequence>
<dbReference type="Proteomes" id="UP001163223">
    <property type="component" value="Chromosome"/>
</dbReference>
<evidence type="ECO:0000313" key="2">
    <source>
        <dbReference type="Proteomes" id="UP001163223"/>
    </source>
</evidence>
<accession>A0ACD4NKM5</accession>
<organism evidence="1 2">
    <name type="scientific">Antarcticirhabdus aurantiaca</name>
    <dbReference type="NCBI Taxonomy" id="2606717"/>
    <lineage>
        <taxon>Bacteria</taxon>
        <taxon>Pseudomonadati</taxon>
        <taxon>Pseudomonadota</taxon>
        <taxon>Alphaproteobacteria</taxon>
        <taxon>Hyphomicrobiales</taxon>
        <taxon>Aurantimonadaceae</taxon>
        <taxon>Antarcticirhabdus</taxon>
    </lineage>
</organism>
<keyword evidence="2" id="KW-1185">Reference proteome</keyword>
<dbReference type="EMBL" id="CP113520">
    <property type="protein sequence ID" value="WAJ27453.1"/>
    <property type="molecule type" value="Genomic_DNA"/>
</dbReference>
<gene>
    <name evidence="1" type="ORF">OXU80_21800</name>
</gene>
<proteinExistence type="predicted"/>
<name>A0ACD4NKM5_9HYPH</name>